<accession>A0ABN8A9A9</accession>
<sequence length="219" mass="24662">MIRLYVFILILVLVFMTACSPLTEKTIIIENEPLSEADGGENEVKNEPPSSTEEEILLEKSVSLLSSLEHLKWEEITEISHPDGVVFSSFANIGSFDAAEVVLAKEELTGNDHEILWGHDLLSGKEITATKANYVDKYLFHTIMGEPVNYETVTYNSSSVNSGGTLNTISENYPDAKYVEYYSKATDESGVTWQAMRFVFKEHQEEWLLYAIVRDVHSP</sequence>
<dbReference type="EMBL" id="CAKJTJ010000001">
    <property type="protein sequence ID" value="CAG9619583.1"/>
    <property type="molecule type" value="Genomic_DNA"/>
</dbReference>
<organism evidence="2 3">
    <name type="scientific">Sutcliffiella rhizosphaerae</name>
    <dbReference type="NCBI Taxonomy" id="2880967"/>
    <lineage>
        <taxon>Bacteria</taxon>
        <taxon>Bacillati</taxon>
        <taxon>Bacillota</taxon>
        <taxon>Bacilli</taxon>
        <taxon>Bacillales</taxon>
        <taxon>Bacillaceae</taxon>
        <taxon>Sutcliffiella</taxon>
    </lineage>
</organism>
<proteinExistence type="predicted"/>
<protein>
    <submittedName>
        <fullName evidence="2">Uncharacterized protein</fullName>
    </submittedName>
</protein>
<evidence type="ECO:0000313" key="2">
    <source>
        <dbReference type="EMBL" id="CAG9619583.1"/>
    </source>
</evidence>
<dbReference type="PROSITE" id="PS51257">
    <property type="entry name" value="PROKAR_LIPOPROTEIN"/>
    <property type="match status" value="1"/>
</dbReference>
<name>A0ABN8A9A9_9BACI</name>
<feature type="region of interest" description="Disordered" evidence="1">
    <location>
        <begin position="33"/>
        <end position="52"/>
    </location>
</feature>
<comment type="caution">
    <text evidence="2">The sequence shown here is derived from an EMBL/GenBank/DDBJ whole genome shotgun (WGS) entry which is preliminary data.</text>
</comment>
<evidence type="ECO:0000256" key="1">
    <source>
        <dbReference type="SAM" id="MobiDB-lite"/>
    </source>
</evidence>
<evidence type="ECO:0000313" key="3">
    <source>
        <dbReference type="Proteomes" id="UP000789833"/>
    </source>
</evidence>
<dbReference type="Proteomes" id="UP000789833">
    <property type="component" value="Unassembled WGS sequence"/>
</dbReference>
<dbReference type="RefSeq" id="WP_230499507.1">
    <property type="nucleotide sequence ID" value="NZ_CAKJTJ010000001.1"/>
</dbReference>
<keyword evidence="3" id="KW-1185">Reference proteome</keyword>
<gene>
    <name evidence="2" type="ORF">BACCIP111883_00351</name>
</gene>
<reference evidence="2 3" key="1">
    <citation type="submission" date="2021-10" db="EMBL/GenBank/DDBJ databases">
        <authorList>
            <person name="Criscuolo A."/>
        </authorList>
    </citation>
    <scope>NUCLEOTIDE SEQUENCE [LARGE SCALE GENOMIC DNA]</scope>
    <source>
        <strain evidence="3">CIP 111883</strain>
    </source>
</reference>